<feature type="domain" description="Nucleotidyl transferase" evidence="3">
    <location>
        <begin position="21"/>
        <end position="213"/>
    </location>
</feature>
<evidence type="ECO:0000259" key="4">
    <source>
        <dbReference type="Pfam" id="PF24894"/>
    </source>
</evidence>
<dbReference type="NCBIfam" id="TIGR02092">
    <property type="entry name" value="glgD"/>
    <property type="match status" value="1"/>
</dbReference>
<dbReference type="SUPFAM" id="SSF53448">
    <property type="entry name" value="Nucleotide-diphospho-sugar transferases"/>
    <property type="match status" value="1"/>
</dbReference>
<dbReference type="InterPro" id="IPR011831">
    <property type="entry name" value="ADP-Glc_PPase"/>
</dbReference>
<keyword evidence="5" id="KW-0808">Transferase</keyword>
<dbReference type="Gene3D" id="2.160.10.10">
    <property type="entry name" value="Hexapeptide repeat proteins"/>
    <property type="match status" value="1"/>
</dbReference>
<dbReference type="Pfam" id="PF00483">
    <property type="entry name" value="NTP_transferase"/>
    <property type="match status" value="1"/>
</dbReference>
<dbReference type="CDD" id="cd04651">
    <property type="entry name" value="LbH_G1P_AT_C"/>
    <property type="match status" value="1"/>
</dbReference>
<sequence>MKNQKIMGVINLIHEKDDLDTLTQGRCTATVPFASRYRIIDFTLSNMVNSRINEVGIFVHRKYRSLMDHIGSGKSWDLQHRQSGLFVLPPITDDVQELSRGDLFHFYQNRDYFLRSQPEYVLITRSHMICNIDYQQVLAHHLEQEADITVVCKESIEPLLGKARKVRMNESGRITEIQESYGPMISDFSNMEMYLMKKELLMDLVETSLAKGQDHLVRHAIFSKLGQLKVCGYIHDGFLACVNTINSYYANSMKMLDPQVWKELFYEPGPIYTKVKDGPPARYKQDAIVEQSIIANGCLIEGTVRNSILFRGVHVHKGAVVEDSIIMQNGVILPNSNVKCSIFDKDVVIEENREVRGVETGPYLAPKRRII</sequence>
<dbReference type="PANTHER" id="PTHR43523">
    <property type="entry name" value="GLUCOSE-1-PHOSPHATE ADENYLYLTRANSFERASE-RELATED"/>
    <property type="match status" value="1"/>
</dbReference>
<reference evidence="5" key="1">
    <citation type="submission" date="2022-05" db="EMBL/GenBank/DDBJ databases">
        <title>Novel bacterial taxa in a minimal lignocellulolytic consortium and its capacity to transform plastics disclosed by genome-resolved metagenomics.</title>
        <authorList>
            <person name="Rodriguez C.A.D."/>
            <person name="Diaz-Garcia L."/>
            <person name="Herrera K."/>
            <person name="Tarazona N.A."/>
            <person name="Sproer C."/>
            <person name="Overmann J."/>
            <person name="Jimenez D.J."/>
        </authorList>
    </citation>
    <scope>NUCLEOTIDE SEQUENCE</scope>
    <source>
        <strain evidence="5">MAG5</strain>
    </source>
</reference>
<evidence type="ECO:0000313" key="6">
    <source>
        <dbReference type="Proteomes" id="UP001056756"/>
    </source>
</evidence>
<evidence type="ECO:0000259" key="3">
    <source>
        <dbReference type="Pfam" id="PF00483"/>
    </source>
</evidence>
<dbReference type="InterPro" id="IPR011004">
    <property type="entry name" value="Trimer_LpxA-like_sf"/>
</dbReference>
<dbReference type="GO" id="GO:0008878">
    <property type="term" value="F:glucose-1-phosphate adenylyltransferase activity"/>
    <property type="evidence" value="ECO:0007669"/>
    <property type="project" value="UniProtKB-EC"/>
</dbReference>
<evidence type="ECO:0000256" key="2">
    <source>
        <dbReference type="ARBA" id="ARBA00023056"/>
    </source>
</evidence>
<dbReference type="AlphaFoldDB" id="A0A9J6ZE06"/>
<dbReference type="Proteomes" id="UP001056756">
    <property type="component" value="Chromosome"/>
</dbReference>
<dbReference type="PANTHER" id="PTHR43523:SF6">
    <property type="entry name" value="GLYCOGEN BIOSYNTHESIS PROTEIN GLGD"/>
    <property type="match status" value="1"/>
</dbReference>
<comment type="similarity">
    <text evidence="1">Belongs to the bacterial/plant glucose-1-phosphate adenylyltransferase family.</text>
</comment>
<dbReference type="SUPFAM" id="SSF51161">
    <property type="entry name" value="Trimeric LpxA-like enzymes"/>
    <property type="match status" value="1"/>
</dbReference>
<dbReference type="KEGG" id="plig:NAG76_21130"/>
<dbReference type="InterPro" id="IPR011832">
    <property type="entry name" value="GlgDAde_trans"/>
</dbReference>
<dbReference type="EC" id="2.7.7.27" evidence="5"/>
<dbReference type="EMBL" id="CP097899">
    <property type="protein sequence ID" value="URN94293.1"/>
    <property type="molecule type" value="Genomic_DNA"/>
</dbReference>
<evidence type="ECO:0000313" key="5">
    <source>
        <dbReference type="EMBL" id="URN94293.1"/>
    </source>
</evidence>
<dbReference type="InterPro" id="IPR005835">
    <property type="entry name" value="NTP_transferase_dom"/>
</dbReference>
<keyword evidence="2" id="KW-0320">Glycogen biosynthesis</keyword>
<proteinExistence type="inferred from homology"/>
<organism evidence="5 6">
    <name type="scientific">Candidatus Pristimantibacillus lignocellulolyticus</name>
    <dbReference type="NCBI Taxonomy" id="2994561"/>
    <lineage>
        <taxon>Bacteria</taxon>
        <taxon>Bacillati</taxon>
        <taxon>Bacillota</taxon>
        <taxon>Bacilli</taxon>
        <taxon>Bacillales</taxon>
        <taxon>Paenibacillaceae</taxon>
        <taxon>Candidatus Pristimantibacillus</taxon>
    </lineage>
</organism>
<keyword evidence="5" id="KW-0548">Nucleotidyltransferase</keyword>
<protein>
    <submittedName>
        <fullName evidence="5">Glucose-1-phosphate adenylyltransferase subunit GlgD</fullName>
        <ecNumber evidence="5">2.7.7.27</ecNumber>
    </submittedName>
</protein>
<dbReference type="InterPro" id="IPR029044">
    <property type="entry name" value="Nucleotide-diphossugar_trans"/>
</dbReference>
<dbReference type="GO" id="GO:0005978">
    <property type="term" value="P:glycogen biosynthetic process"/>
    <property type="evidence" value="ECO:0007669"/>
    <property type="project" value="UniProtKB-KW"/>
</dbReference>
<dbReference type="InterPro" id="IPR056818">
    <property type="entry name" value="GlmU/GlgC-like_hexapep"/>
</dbReference>
<gene>
    <name evidence="5" type="primary">glgD</name>
    <name evidence="5" type="ORF">NAG76_21130</name>
</gene>
<dbReference type="Gene3D" id="3.90.550.10">
    <property type="entry name" value="Spore Coat Polysaccharide Biosynthesis Protein SpsA, Chain A"/>
    <property type="match status" value="1"/>
</dbReference>
<dbReference type="Pfam" id="PF24894">
    <property type="entry name" value="Hexapep_GlmU"/>
    <property type="match status" value="1"/>
</dbReference>
<accession>A0A9J6ZE06</accession>
<name>A0A9J6ZE06_9BACL</name>
<evidence type="ECO:0000256" key="1">
    <source>
        <dbReference type="ARBA" id="ARBA00010443"/>
    </source>
</evidence>
<dbReference type="CDD" id="cd02508">
    <property type="entry name" value="ADP_Glucose_PP"/>
    <property type="match status" value="1"/>
</dbReference>
<feature type="domain" description="Glucose-1-phosphate adenylyltransferase/Bifunctional protein GlmU-like C-terminal hexapeptide" evidence="4">
    <location>
        <begin position="285"/>
        <end position="355"/>
    </location>
</feature>